<dbReference type="CDD" id="cd09917">
    <property type="entry name" value="F-box_SF"/>
    <property type="match status" value="1"/>
</dbReference>
<dbReference type="SUPFAM" id="SSF50965">
    <property type="entry name" value="Galactose oxidase, central domain"/>
    <property type="match status" value="1"/>
</dbReference>
<accession>A0ABC8VWS6</accession>
<name>A0ABC8VWS6_9POAL</name>
<evidence type="ECO:0000259" key="3">
    <source>
        <dbReference type="Pfam" id="PF23635"/>
    </source>
</evidence>
<dbReference type="InterPro" id="IPR056594">
    <property type="entry name" value="AT5G49610-like_b-prop"/>
</dbReference>
<evidence type="ECO:0000313" key="5">
    <source>
        <dbReference type="Proteomes" id="UP001497457"/>
    </source>
</evidence>
<dbReference type="InterPro" id="IPR011043">
    <property type="entry name" value="Gal_Oxase/kelch_b-propeller"/>
</dbReference>
<sequence>MAATEAAARELPDAVTEDILLRLDAGADVVRASATCRAYRRVACDLSFLRRVRLRPPHPPPVLGAFVAEPLLGDGGGTAGSRFHPAAPPHPSVSAALTVARAADLAFSFLPDPAGGAWRVRDVRDGRVLLSRSLRRAGAGAAAAGNNSDDFVVCDPLHRRYVQIPHVPDGLADSPRRYGALELELFLAPAAADSALQVIANALCARKMETLVFSSATGEWRHAAMFNFNGGRYARIRDPASFVRHYANGCFYWTHHNRDAIIVLDTRTMEFSFSTVYRPSALRLPECRRRQSLAVVGAGGDGEPCLVAVVGIRMSVYWLQSVYYGTWRHEKTILLPEGYHWYVMGASEGVLLLRGRHSQSEETADSQYFTMDLQTWSLEWMCTTDHTIMLNHLYAKHPPPLSPPSISDGEKHTCWFSLLLAVSFYFTYIYCHLFSLSAV</sequence>
<feature type="domain" description="F-box" evidence="2">
    <location>
        <begin position="10"/>
        <end position="54"/>
    </location>
</feature>
<protein>
    <recommendedName>
        <fullName evidence="6">F-box domain-containing protein</fullName>
    </recommendedName>
</protein>
<reference evidence="4 5" key="2">
    <citation type="submission" date="2024-10" db="EMBL/GenBank/DDBJ databases">
        <authorList>
            <person name="Ryan C."/>
        </authorList>
    </citation>
    <scope>NUCLEOTIDE SEQUENCE [LARGE SCALE GENOMIC DNA]</scope>
</reference>
<dbReference type="PANTHER" id="PTHR31264">
    <property type="entry name" value="OS07G0554500 PROTEIN-RELATED"/>
    <property type="match status" value="1"/>
</dbReference>
<evidence type="ECO:0000256" key="1">
    <source>
        <dbReference type="SAM" id="Phobius"/>
    </source>
</evidence>
<reference evidence="5" key="1">
    <citation type="submission" date="2024-06" db="EMBL/GenBank/DDBJ databases">
        <authorList>
            <person name="Ryan C."/>
        </authorList>
    </citation>
    <scope>NUCLEOTIDE SEQUENCE [LARGE SCALE GENOMIC DNA]</scope>
</reference>
<feature type="transmembrane region" description="Helical" evidence="1">
    <location>
        <begin position="415"/>
        <end position="436"/>
    </location>
</feature>
<proteinExistence type="predicted"/>
<dbReference type="Pfam" id="PF23635">
    <property type="entry name" value="Beta-prop_AT5G49610-like"/>
    <property type="match status" value="1"/>
</dbReference>
<dbReference type="Proteomes" id="UP001497457">
    <property type="component" value="Chromosome 11b"/>
</dbReference>
<feature type="domain" description="F-box protein AT5G49610-like beta-propeller" evidence="3">
    <location>
        <begin position="120"/>
        <end position="337"/>
    </location>
</feature>
<dbReference type="InterPro" id="IPR001810">
    <property type="entry name" value="F-box_dom"/>
</dbReference>
<keyword evidence="1" id="KW-0472">Membrane</keyword>
<gene>
    <name evidence="4" type="ORF">URODEC1_LOCUS7465</name>
</gene>
<evidence type="ECO:0000313" key="4">
    <source>
        <dbReference type="EMBL" id="CAL4897853.1"/>
    </source>
</evidence>
<dbReference type="PANTHER" id="PTHR31264:SF7">
    <property type="entry name" value="F-BOX DOMAIN CONTAINING PROTEIN, EXPRESSED"/>
    <property type="match status" value="1"/>
</dbReference>
<dbReference type="AlphaFoldDB" id="A0ABC8VWS6"/>
<evidence type="ECO:0000259" key="2">
    <source>
        <dbReference type="Pfam" id="PF12937"/>
    </source>
</evidence>
<organism evidence="4 5">
    <name type="scientific">Urochloa decumbens</name>
    <dbReference type="NCBI Taxonomy" id="240449"/>
    <lineage>
        <taxon>Eukaryota</taxon>
        <taxon>Viridiplantae</taxon>
        <taxon>Streptophyta</taxon>
        <taxon>Embryophyta</taxon>
        <taxon>Tracheophyta</taxon>
        <taxon>Spermatophyta</taxon>
        <taxon>Magnoliopsida</taxon>
        <taxon>Liliopsida</taxon>
        <taxon>Poales</taxon>
        <taxon>Poaceae</taxon>
        <taxon>PACMAD clade</taxon>
        <taxon>Panicoideae</taxon>
        <taxon>Panicodae</taxon>
        <taxon>Paniceae</taxon>
        <taxon>Melinidinae</taxon>
        <taxon>Urochloa</taxon>
    </lineage>
</organism>
<dbReference type="SUPFAM" id="SSF81383">
    <property type="entry name" value="F-box domain"/>
    <property type="match status" value="1"/>
</dbReference>
<keyword evidence="5" id="KW-1185">Reference proteome</keyword>
<keyword evidence="1" id="KW-0812">Transmembrane</keyword>
<keyword evidence="1" id="KW-1133">Transmembrane helix</keyword>
<dbReference type="InterPro" id="IPR036047">
    <property type="entry name" value="F-box-like_dom_sf"/>
</dbReference>
<dbReference type="EMBL" id="OZ075121">
    <property type="protein sequence ID" value="CAL4897853.1"/>
    <property type="molecule type" value="Genomic_DNA"/>
</dbReference>
<evidence type="ECO:0008006" key="6">
    <source>
        <dbReference type="Google" id="ProtNLM"/>
    </source>
</evidence>
<dbReference type="Pfam" id="PF12937">
    <property type="entry name" value="F-box-like"/>
    <property type="match status" value="1"/>
</dbReference>